<dbReference type="EMBL" id="KI271613">
    <property type="protein sequence ID" value="ERL63805.1"/>
    <property type="molecule type" value="Genomic_DNA"/>
</dbReference>
<organism evidence="1 2">
    <name type="scientific">Schleiferilactobacillus shenzhenensis LY-73</name>
    <dbReference type="NCBI Taxonomy" id="1231336"/>
    <lineage>
        <taxon>Bacteria</taxon>
        <taxon>Bacillati</taxon>
        <taxon>Bacillota</taxon>
        <taxon>Bacilli</taxon>
        <taxon>Lactobacillales</taxon>
        <taxon>Lactobacillaceae</taxon>
        <taxon>Schleiferilactobacillus</taxon>
    </lineage>
</organism>
<reference evidence="2" key="1">
    <citation type="journal article" date="2013" name="Genome Announc.">
        <title>Whole-Genome Sequencing of Lactobacillus shenzhenensis Strain LY-73T.</title>
        <authorList>
            <person name="Lin Z."/>
            <person name="Liu Z."/>
            <person name="Yang R."/>
            <person name="Zou Y."/>
            <person name="Wan D."/>
            <person name="Chen J."/>
            <person name="Guo M."/>
            <person name="Zhao J."/>
            <person name="Fang C."/>
            <person name="Yang R."/>
            <person name="Liu F."/>
        </authorList>
    </citation>
    <scope>NUCLEOTIDE SEQUENCE [LARGE SCALE GENOMIC DNA]</scope>
    <source>
        <strain evidence="2">LY-73</strain>
    </source>
</reference>
<dbReference type="AlphaFoldDB" id="U4TKC4"/>
<gene>
    <name evidence="1" type="ORF">L248_2165</name>
</gene>
<evidence type="ECO:0000313" key="2">
    <source>
        <dbReference type="Proteomes" id="UP000030647"/>
    </source>
</evidence>
<name>U4TKC4_9LACO</name>
<protein>
    <submittedName>
        <fullName evidence="1">Uncharacterized protein</fullName>
    </submittedName>
</protein>
<dbReference type="HOGENOM" id="CLU_780308_0_0_9"/>
<dbReference type="Proteomes" id="UP000030647">
    <property type="component" value="Unassembled WGS sequence"/>
</dbReference>
<accession>U4TKC4</accession>
<dbReference type="eggNOG" id="ENOG50316SJ">
    <property type="taxonomic scope" value="Bacteria"/>
</dbReference>
<evidence type="ECO:0000313" key="1">
    <source>
        <dbReference type="EMBL" id="ERL63805.1"/>
    </source>
</evidence>
<dbReference type="STRING" id="1231336.L248_2165"/>
<keyword evidence="2" id="KW-1185">Reference proteome</keyword>
<sequence length="355" mass="38576">MTMSEDNDQNEAFAAWLKSGSGNFQGAVPLLQLPARTQGVAKDLRLGDDCQVILAAAGTSFERYAVAYFYPKQQLLVVKKGVPAVASIDGITISSLIGQVVECYGGEVDDAWADDDVTADDIYVDHIAEDPEKHTPVDHAGQFAGIARQQWEYWLIHGHLAKPQPTTKNEAIARAFAPFAERVASRPEWLAELGNGLAKIVPPAELSDIFKQISLAAKENNAVALAQARLSKLALPNDPLNTAARALITLATGGKTDPDAQLTFVFGKDKQAGTLQLPLNHIVTEPSQEVPADVLFHGEQFVPLIESPNDYDDAYMKYQSLIEDLSDTTFSEDSIRGAQGRHQPRLSVLPVHSDH</sequence>
<proteinExistence type="predicted"/>